<accession>A0A8J3V6A2</accession>
<dbReference type="Gene3D" id="3.40.50.150">
    <property type="entry name" value="Vaccinia Virus protein VP39"/>
    <property type="match status" value="1"/>
</dbReference>
<dbReference type="GO" id="GO:0003677">
    <property type="term" value="F:DNA binding"/>
    <property type="evidence" value="ECO:0007669"/>
    <property type="project" value="InterPro"/>
</dbReference>
<keyword evidence="4" id="KW-1185">Reference proteome</keyword>
<dbReference type="PRINTS" id="PR00507">
    <property type="entry name" value="N12N6MTFRASE"/>
</dbReference>
<dbReference type="EMBL" id="BOOQ01000056">
    <property type="protein sequence ID" value="GII50790.1"/>
    <property type="molecule type" value="Genomic_DNA"/>
</dbReference>
<dbReference type="InterPro" id="IPR052916">
    <property type="entry name" value="Type-I_RE_MTase_Subunit"/>
</dbReference>
<dbReference type="PANTHER" id="PTHR42998">
    <property type="entry name" value="TYPE I RESTRICTION ENZYME HINDVIIP M PROTEIN-RELATED"/>
    <property type="match status" value="1"/>
</dbReference>
<dbReference type="InterPro" id="IPR002052">
    <property type="entry name" value="DNA_methylase_N6_adenine_CS"/>
</dbReference>
<keyword evidence="3" id="KW-0489">Methyltransferase</keyword>
<sequence>MTRNDAMVAASDIARLADVGRAAVSNWRRRYEDFPEPAGGTATSPLFLLSDVETWLARHGKDFEVSLGDRIWQRLRAIGDDLRLGDTVGFIGAFLLYLQRAPSGWRSLARESDKDLTKKVHAAIVATVPELPGALPADLDPTVIRQVAEFGAEQGHSAAFDFLCDRYVEAHSRRLLITPEDVADLMIELAGVTGGSVLDPACGLGTLLATAGDAESLLGEEIGQAPASIAAARLLLRGRVVEIAATDSLRADAFRGRLVDAVVCNPPFNERAWGYEELASDPRWEYGLPPRSESELAWVQHCLAHVNPGRSVVIMMPALAASRRAGRRIRANLLRAGALRAVITVTAGAAASSQAPDLWVLRRPVAGERPLFHVLMVDASAELSIAAPAWAAFAQDPDRTPDLPNRCRAVPLLDLLDDDVDVSPSRYISPPADHGGTFTSMKERAVAVLDSIAEMVPDLAPTVGHRDVPMATVGDLVRMGAATLHQAPLKTDTSSGDLPALTVKDVRVGRPPTGKGKGEPGAIITEPGDVVVPALVSETVARVLHEGGALLGPQLYLFRVDRTRVDPHFLAGFIRTAGSAGTARASSASTRIDPRRAPIPRVPLEDQRRYGEAFRRLGVLEDALREVQNLGESLVRLGFDGIADGSLQPST</sequence>
<dbReference type="PANTHER" id="PTHR42998:SF1">
    <property type="entry name" value="TYPE I RESTRICTION ENZYME HINDI METHYLASE SUBUNIT"/>
    <property type="match status" value="1"/>
</dbReference>
<dbReference type="RefSeq" id="WP_203980273.1">
    <property type="nucleotide sequence ID" value="NZ_BAAAKY010000052.1"/>
</dbReference>
<dbReference type="Pfam" id="PF02384">
    <property type="entry name" value="N6_Mtase"/>
    <property type="match status" value="1"/>
</dbReference>
<dbReference type="AlphaFoldDB" id="A0A8J3V6A2"/>
<feature type="domain" description="DNA methylase adenine-specific" evidence="2">
    <location>
        <begin position="160"/>
        <end position="383"/>
    </location>
</feature>
<dbReference type="GO" id="GO:0009307">
    <property type="term" value="P:DNA restriction-modification system"/>
    <property type="evidence" value="ECO:0007669"/>
    <property type="project" value="UniProtKB-KW"/>
</dbReference>
<proteinExistence type="predicted"/>
<dbReference type="GO" id="GO:0008170">
    <property type="term" value="F:N-methyltransferase activity"/>
    <property type="evidence" value="ECO:0007669"/>
    <property type="project" value="InterPro"/>
</dbReference>
<dbReference type="Proteomes" id="UP000644610">
    <property type="component" value="Unassembled WGS sequence"/>
</dbReference>
<keyword evidence="3" id="KW-0808">Transferase</keyword>
<protein>
    <submittedName>
        <fullName evidence="3">SAM-dependent methyltransferase</fullName>
    </submittedName>
</protein>
<dbReference type="PROSITE" id="PS00092">
    <property type="entry name" value="N6_MTASE"/>
    <property type="match status" value="1"/>
</dbReference>
<evidence type="ECO:0000256" key="1">
    <source>
        <dbReference type="ARBA" id="ARBA00022747"/>
    </source>
</evidence>
<dbReference type="SUPFAM" id="SSF53335">
    <property type="entry name" value="S-adenosyl-L-methionine-dependent methyltransferases"/>
    <property type="match status" value="1"/>
</dbReference>
<evidence type="ECO:0000313" key="4">
    <source>
        <dbReference type="Proteomes" id="UP000644610"/>
    </source>
</evidence>
<comment type="caution">
    <text evidence="3">The sequence shown here is derived from an EMBL/GenBank/DDBJ whole genome shotgun (WGS) entry which is preliminary data.</text>
</comment>
<gene>
    <name evidence="3" type="ORF">Psi02_72140</name>
</gene>
<evidence type="ECO:0000313" key="3">
    <source>
        <dbReference type="EMBL" id="GII50790.1"/>
    </source>
</evidence>
<reference evidence="3" key="1">
    <citation type="submission" date="2021-01" db="EMBL/GenBank/DDBJ databases">
        <title>Whole genome shotgun sequence of Planotetraspora silvatica NBRC 100141.</title>
        <authorList>
            <person name="Komaki H."/>
            <person name="Tamura T."/>
        </authorList>
    </citation>
    <scope>NUCLEOTIDE SEQUENCE</scope>
    <source>
        <strain evidence="3">NBRC 100141</strain>
    </source>
</reference>
<evidence type="ECO:0000259" key="2">
    <source>
        <dbReference type="Pfam" id="PF02384"/>
    </source>
</evidence>
<organism evidence="3 4">
    <name type="scientific">Planotetraspora silvatica</name>
    <dbReference type="NCBI Taxonomy" id="234614"/>
    <lineage>
        <taxon>Bacteria</taxon>
        <taxon>Bacillati</taxon>
        <taxon>Actinomycetota</taxon>
        <taxon>Actinomycetes</taxon>
        <taxon>Streptosporangiales</taxon>
        <taxon>Streptosporangiaceae</taxon>
        <taxon>Planotetraspora</taxon>
    </lineage>
</organism>
<keyword evidence="1" id="KW-0680">Restriction system</keyword>
<dbReference type="GO" id="GO:0032259">
    <property type="term" value="P:methylation"/>
    <property type="evidence" value="ECO:0007669"/>
    <property type="project" value="UniProtKB-KW"/>
</dbReference>
<dbReference type="InterPro" id="IPR029063">
    <property type="entry name" value="SAM-dependent_MTases_sf"/>
</dbReference>
<name>A0A8J3V6A2_9ACTN</name>
<dbReference type="InterPro" id="IPR003356">
    <property type="entry name" value="DNA_methylase_A-5"/>
</dbReference>